<keyword evidence="6" id="KW-0732">Signal</keyword>
<keyword evidence="1" id="KW-0001">2Fe-2S</keyword>
<evidence type="ECO:0000256" key="2">
    <source>
        <dbReference type="ARBA" id="ARBA00022723"/>
    </source>
</evidence>
<proteinExistence type="predicted"/>
<feature type="chain" id="PRO_5043809753" description="Iron-binding zinc finger CDGSH type domain-containing protein" evidence="6">
    <location>
        <begin position="18"/>
        <end position="127"/>
    </location>
</feature>
<evidence type="ECO:0000256" key="5">
    <source>
        <dbReference type="ARBA" id="ARBA00034078"/>
    </source>
</evidence>
<dbReference type="PANTHER" id="PTHR46491">
    <property type="entry name" value="CDGSH IRON SULFUR DOMAIN PROTEIN HOMOLOG"/>
    <property type="match status" value="1"/>
</dbReference>
<dbReference type="PANTHER" id="PTHR46491:SF3">
    <property type="entry name" value="CDGSH IRON-SULFUR DOMAIN-CONTAINING PROTEIN 3, MITOCHONDRIAL"/>
    <property type="match status" value="1"/>
</dbReference>
<comment type="caution">
    <text evidence="8">The sequence shown here is derived from an EMBL/GenBank/DDBJ whole genome shotgun (WGS) entry which is preliminary data.</text>
</comment>
<dbReference type="GO" id="GO:0005739">
    <property type="term" value="C:mitochondrion"/>
    <property type="evidence" value="ECO:0007669"/>
    <property type="project" value="TreeGrafter"/>
</dbReference>
<dbReference type="EMBL" id="JAPTSV010000011">
    <property type="protein sequence ID" value="KAJ1523007.1"/>
    <property type="molecule type" value="Genomic_DNA"/>
</dbReference>
<feature type="domain" description="Iron-binding zinc finger CDGSH type" evidence="7">
    <location>
        <begin position="53"/>
        <end position="90"/>
    </location>
</feature>
<feature type="domain" description="Iron-binding zinc finger CDGSH type" evidence="7">
    <location>
        <begin position="95"/>
        <end position="127"/>
    </location>
</feature>
<dbReference type="InterPro" id="IPR018967">
    <property type="entry name" value="FeS-contain_CDGSH-typ"/>
</dbReference>
<feature type="signal peptide" evidence="6">
    <location>
        <begin position="1"/>
        <end position="17"/>
    </location>
</feature>
<evidence type="ECO:0000313" key="8">
    <source>
        <dbReference type="EMBL" id="KAJ1523007.1"/>
    </source>
</evidence>
<keyword evidence="3" id="KW-0408">Iron</keyword>
<keyword evidence="9" id="KW-1185">Reference proteome</keyword>
<protein>
    <recommendedName>
        <fullName evidence="7">Iron-binding zinc finger CDGSH type domain-containing protein</fullName>
    </recommendedName>
</protein>
<dbReference type="InterPro" id="IPR042216">
    <property type="entry name" value="MitoNEET_CISD"/>
</dbReference>
<evidence type="ECO:0000256" key="1">
    <source>
        <dbReference type="ARBA" id="ARBA00022714"/>
    </source>
</evidence>
<comment type="cofactor">
    <cofactor evidence="5">
        <name>[2Fe-2S] cluster</name>
        <dbReference type="ChEBI" id="CHEBI:190135"/>
    </cofactor>
</comment>
<dbReference type="GO" id="GO:0051537">
    <property type="term" value="F:2 iron, 2 sulfur cluster binding"/>
    <property type="evidence" value="ECO:0007669"/>
    <property type="project" value="UniProtKB-KW"/>
</dbReference>
<sequence>MFHLETILIRFQVLVLCARSSSDGKGSGGIPKNTVSHIYSASSQSQDGRIYDRKPFKMRLFPKKNYMWCLCGLSKSQPMCDGTHKLPHMKCELKPIKFQVEEEGDYWLCNCKQTKLRPFCDGTHKAL</sequence>
<evidence type="ECO:0000256" key="6">
    <source>
        <dbReference type="SAM" id="SignalP"/>
    </source>
</evidence>
<keyword evidence="4" id="KW-0411">Iron-sulfur</keyword>
<keyword evidence="2" id="KW-0479">Metal-binding</keyword>
<evidence type="ECO:0000313" key="9">
    <source>
        <dbReference type="Proteomes" id="UP001075354"/>
    </source>
</evidence>
<gene>
    <name evidence="8" type="ORF">ONE63_002143</name>
</gene>
<name>A0AAV7XAM2_9NEOP</name>
<organism evidence="8 9">
    <name type="scientific">Megalurothrips usitatus</name>
    <name type="common">bean blossom thrips</name>
    <dbReference type="NCBI Taxonomy" id="439358"/>
    <lineage>
        <taxon>Eukaryota</taxon>
        <taxon>Metazoa</taxon>
        <taxon>Ecdysozoa</taxon>
        <taxon>Arthropoda</taxon>
        <taxon>Hexapoda</taxon>
        <taxon>Insecta</taxon>
        <taxon>Pterygota</taxon>
        <taxon>Neoptera</taxon>
        <taxon>Paraneoptera</taxon>
        <taxon>Thysanoptera</taxon>
        <taxon>Terebrantia</taxon>
        <taxon>Thripoidea</taxon>
        <taxon>Thripidae</taxon>
        <taxon>Megalurothrips</taxon>
    </lineage>
</organism>
<dbReference type="Proteomes" id="UP001075354">
    <property type="component" value="Chromosome 11"/>
</dbReference>
<dbReference type="GO" id="GO:0046872">
    <property type="term" value="F:metal ion binding"/>
    <property type="evidence" value="ECO:0007669"/>
    <property type="project" value="UniProtKB-KW"/>
</dbReference>
<dbReference type="AlphaFoldDB" id="A0AAV7XAM2"/>
<reference evidence="8" key="1">
    <citation type="submission" date="2022-12" db="EMBL/GenBank/DDBJ databases">
        <title>Chromosome-level genome assembly of the bean flower thrips Megalurothrips usitatus.</title>
        <authorList>
            <person name="Ma L."/>
            <person name="Liu Q."/>
            <person name="Li H."/>
            <person name="Cai W."/>
        </authorList>
    </citation>
    <scope>NUCLEOTIDE SEQUENCE</scope>
    <source>
        <strain evidence="8">Cailab_2022a</strain>
    </source>
</reference>
<evidence type="ECO:0000259" key="7">
    <source>
        <dbReference type="SMART" id="SM00704"/>
    </source>
</evidence>
<accession>A0AAV7XAM2</accession>
<dbReference type="Gene3D" id="3.40.5.90">
    <property type="entry name" value="CDGSH iron-sulfur domain, mitoNEET-type"/>
    <property type="match status" value="2"/>
</dbReference>
<dbReference type="InterPro" id="IPR052950">
    <property type="entry name" value="CISD"/>
</dbReference>
<dbReference type="SMART" id="SM00704">
    <property type="entry name" value="ZnF_CDGSH"/>
    <property type="match status" value="2"/>
</dbReference>
<evidence type="ECO:0000256" key="3">
    <source>
        <dbReference type="ARBA" id="ARBA00023004"/>
    </source>
</evidence>
<evidence type="ECO:0000256" key="4">
    <source>
        <dbReference type="ARBA" id="ARBA00023014"/>
    </source>
</evidence>
<dbReference type="Pfam" id="PF09360">
    <property type="entry name" value="zf-CDGSH"/>
    <property type="match status" value="2"/>
</dbReference>